<gene>
    <name evidence="4" type="ORF">MICPUCDRAFT_23315</name>
</gene>
<dbReference type="PANTHER" id="PTHR43968:SF14">
    <property type="entry name" value="GLUTATHIONE S-TRANSFERASE"/>
    <property type="match status" value="1"/>
</dbReference>
<dbReference type="PANTHER" id="PTHR43968">
    <property type="match status" value="1"/>
</dbReference>
<proteinExistence type="predicted"/>
<dbReference type="InterPro" id="IPR004045">
    <property type="entry name" value="Glutathione_S-Trfase_N"/>
</dbReference>
<dbReference type="EMBL" id="GG663750">
    <property type="protein sequence ID" value="EEH51583.1"/>
    <property type="molecule type" value="Genomic_DNA"/>
</dbReference>
<feature type="domain" description="GST N-terminal" evidence="2">
    <location>
        <begin position="89"/>
        <end position="172"/>
    </location>
</feature>
<dbReference type="InterPro" id="IPR010987">
    <property type="entry name" value="Glutathione-S-Trfase_C-like"/>
</dbReference>
<evidence type="ECO:0000259" key="2">
    <source>
        <dbReference type="PROSITE" id="PS50404"/>
    </source>
</evidence>
<dbReference type="RefSeq" id="XP_003063961.1">
    <property type="nucleotide sequence ID" value="XM_003063915.1"/>
</dbReference>
<evidence type="ECO:0000313" key="4">
    <source>
        <dbReference type="EMBL" id="EEH51583.1"/>
    </source>
</evidence>
<dbReference type="InterPro" id="IPR004046">
    <property type="entry name" value="GST_C"/>
</dbReference>
<evidence type="ECO:0000256" key="1">
    <source>
        <dbReference type="SAM" id="MobiDB-lite"/>
    </source>
</evidence>
<protein>
    <submittedName>
        <fullName evidence="4">Predicted protein</fullName>
    </submittedName>
</protein>
<dbReference type="Pfam" id="PF00043">
    <property type="entry name" value="GST_C"/>
    <property type="match status" value="1"/>
</dbReference>
<dbReference type="Proteomes" id="UP000001876">
    <property type="component" value="Unassembled WGS sequence"/>
</dbReference>
<dbReference type="AlphaFoldDB" id="C1N7S7"/>
<feature type="region of interest" description="Disordered" evidence="1">
    <location>
        <begin position="1"/>
        <end position="49"/>
    </location>
</feature>
<dbReference type="KEGG" id="mpp:MICPUCDRAFT_23315"/>
<evidence type="ECO:0000313" key="5">
    <source>
        <dbReference type="Proteomes" id="UP000001876"/>
    </source>
</evidence>
<accession>C1N7S7</accession>
<dbReference type="eggNOG" id="KOG1422">
    <property type="taxonomic scope" value="Eukaryota"/>
</dbReference>
<feature type="compositionally biased region" description="Low complexity" evidence="1">
    <location>
        <begin position="26"/>
        <end position="49"/>
    </location>
</feature>
<dbReference type="Pfam" id="PF13409">
    <property type="entry name" value="GST_N_2"/>
    <property type="match status" value="1"/>
</dbReference>
<reference evidence="4 5" key="1">
    <citation type="journal article" date="2009" name="Science">
        <title>Green evolution and dynamic adaptations revealed by genomes of the marine picoeukaryotes Micromonas.</title>
        <authorList>
            <person name="Worden A.Z."/>
            <person name="Lee J.H."/>
            <person name="Mock T."/>
            <person name="Rouze P."/>
            <person name="Simmons M.P."/>
            <person name="Aerts A.L."/>
            <person name="Allen A.E."/>
            <person name="Cuvelier M.L."/>
            <person name="Derelle E."/>
            <person name="Everett M.V."/>
            <person name="Foulon E."/>
            <person name="Grimwood J."/>
            <person name="Gundlach H."/>
            <person name="Henrissat B."/>
            <person name="Napoli C."/>
            <person name="McDonald S.M."/>
            <person name="Parker M.S."/>
            <person name="Rombauts S."/>
            <person name="Salamov A."/>
            <person name="Von Dassow P."/>
            <person name="Badger J.H."/>
            <person name="Coutinho P.M."/>
            <person name="Demir E."/>
            <person name="Dubchak I."/>
            <person name="Gentemann C."/>
            <person name="Eikrem W."/>
            <person name="Gready J.E."/>
            <person name="John U."/>
            <person name="Lanier W."/>
            <person name="Lindquist E.A."/>
            <person name="Lucas S."/>
            <person name="Mayer K.F."/>
            <person name="Moreau H."/>
            <person name="Not F."/>
            <person name="Otillar R."/>
            <person name="Panaud O."/>
            <person name="Pangilinan J."/>
            <person name="Paulsen I."/>
            <person name="Piegu B."/>
            <person name="Poliakov A."/>
            <person name="Robbens S."/>
            <person name="Schmutz J."/>
            <person name="Toulza E."/>
            <person name="Wyss T."/>
            <person name="Zelensky A."/>
            <person name="Zhou K."/>
            <person name="Armbrust E.V."/>
            <person name="Bhattacharya D."/>
            <person name="Goodenough U.W."/>
            <person name="Van de Peer Y."/>
            <person name="Grigoriev I.V."/>
        </authorList>
    </citation>
    <scope>NUCLEOTIDE SEQUENCE [LARGE SCALE GENOMIC DNA]</scope>
    <source>
        <strain evidence="4 5">CCMP1545</strain>
    </source>
</reference>
<dbReference type="InterPro" id="IPR036282">
    <property type="entry name" value="Glutathione-S-Trfase_C_sf"/>
</dbReference>
<dbReference type="InterPro" id="IPR040079">
    <property type="entry name" value="Glutathione_S-Trfase"/>
</dbReference>
<dbReference type="SUPFAM" id="SSF52833">
    <property type="entry name" value="Thioredoxin-like"/>
    <property type="match status" value="1"/>
</dbReference>
<dbReference type="PROSITE" id="PS50405">
    <property type="entry name" value="GST_CTER"/>
    <property type="match status" value="1"/>
</dbReference>
<dbReference type="InterPro" id="IPR036249">
    <property type="entry name" value="Thioredoxin-like_sf"/>
</dbReference>
<keyword evidence="5" id="KW-1185">Reference proteome</keyword>
<dbReference type="CDD" id="cd00570">
    <property type="entry name" value="GST_N_family"/>
    <property type="match status" value="1"/>
</dbReference>
<dbReference type="GeneID" id="9689585"/>
<dbReference type="Gene3D" id="1.20.1050.10">
    <property type="match status" value="1"/>
</dbReference>
<dbReference type="OMA" id="CERVWFA"/>
<dbReference type="Gene3D" id="3.40.30.10">
    <property type="entry name" value="Glutaredoxin"/>
    <property type="match status" value="1"/>
</dbReference>
<dbReference type="OrthoDB" id="4951845at2759"/>
<evidence type="ECO:0000259" key="3">
    <source>
        <dbReference type="PROSITE" id="PS50405"/>
    </source>
</evidence>
<dbReference type="CDD" id="cd00299">
    <property type="entry name" value="GST_C_family"/>
    <property type="match status" value="1"/>
</dbReference>
<name>C1N7S7_MICPC</name>
<organism evidence="5">
    <name type="scientific">Micromonas pusilla (strain CCMP1545)</name>
    <name type="common">Picoplanktonic green alga</name>
    <dbReference type="NCBI Taxonomy" id="564608"/>
    <lineage>
        <taxon>Eukaryota</taxon>
        <taxon>Viridiplantae</taxon>
        <taxon>Chlorophyta</taxon>
        <taxon>Mamiellophyceae</taxon>
        <taxon>Mamiellales</taxon>
        <taxon>Mamiellaceae</taxon>
        <taxon>Micromonas</taxon>
    </lineage>
</organism>
<dbReference type="InterPro" id="IPR050983">
    <property type="entry name" value="GST_Omega/HSP26"/>
</dbReference>
<dbReference type="SFLD" id="SFLDS00019">
    <property type="entry name" value="Glutathione_Transferase_(cytos"/>
    <property type="match status" value="1"/>
</dbReference>
<sequence length="445" mass="47032">MIAIRSAPTSVPRAPSAPRARGSPGRATTRANASARRRAVVVPPSASSSRSVAAASASASTATASATYELRPDAVPSTQRASSSSAAPPELVLYRDTNAWCPFCERVWLALEAKGVSYTCEFVDLRRVHPKWFTDLVPTGLVPAARFAADDALVWESMDILRELETRFPDAPALTPADEDGAAKMEAFIAREVEGAFYLTLVPIRPRGFGAAKDPEDLPKLRAELEVAVARAKPHFANGFIVGDAMTTADVLVAPALERLAANLLTFRGYDLRCVLSYTAEFEPWFLAMEATPAYRAVMGDPETHNTVVRQLFGLSNGEASLPPPPASVPETPTGAKEAGTCLSNNMDAVVADALKNSGVDADADDAEAIVRTYLETLAASLLADGDGDGVAAARPIAPHPRPARAMGAATLAFVRNRVSAPRDMSAHAAVAFRAAADAFLTSVY</sequence>
<dbReference type="GO" id="GO:0005737">
    <property type="term" value="C:cytoplasm"/>
    <property type="evidence" value="ECO:0007669"/>
    <property type="project" value="TreeGrafter"/>
</dbReference>
<dbReference type="PROSITE" id="PS50404">
    <property type="entry name" value="GST_NTER"/>
    <property type="match status" value="1"/>
</dbReference>
<dbReference type="STRING" id="564608.C1N7S7"/>
<dbReference type="SUPFAM" id="SSF47616">
    <property type="entry name" value="GST C-terminal domain-like"/>
    <property type="match status" value="1"/>
</dbReference>
<feature type="domain" description="GST C-terminal" evidence="3">
    <location>
        <begin position="175"/>
        <end position="327"/>
    </location>
</feature>